<gene>
    <name evidence="8" type="ordered locus">Huta_1292</name>
</gene>
<dbReference type="Pfam" id="PF09335">
    <property type="entry name" value="VTT_dom"/>
    <property type="match status" value="1"/>
</dbReference>
<evidence type="ECO:0000256" key="4">
    <source>
        <dbReference type="ARBA" id="ARBA00022989"/>
    </source>
</evidence>
<feature type="transmembrane region" description="Helical" evidence="6">
    <location>
        <begin position="43"/>
        <end position="72"/>
    </location>
</feature>
<evidence type="ECO:0000256" key="6">
    <source>
        <dbReference type="SAM" id="Phobius"/>
    </source>
</evidence>
<dbReference type="InterPro" id="IPR015414">
    <property type="entry name" value="TMEM64"/>
</dbReference>
<feature type="transmembrane region" description="Helical" evidence="6">
    <location>
        <begin position="189"/>
        <end position="212"/>
    </location>
</feature>
<keyword evidence="5 6" id="KW-0472">Membrane</keyword>
<dbReference type="HOGENOM" id="CLU_104922_0_0_2"/>
<keyword evidence="9" id="KW-1185">Reference proteome</keyword>
<keyword evidence="4 6" id="KW-1133">Transmembrane helix</keyword>
<dbReference type="Proteomes" id="UP000002071">
    <property type="component" value="Chromosome"/>
</dbReference>
<feature type="transmembrane region" description="Helical" evidence="6">
    <location>
        <begin position="154"/>
        <end position="177"/>
    </location>
</feature>
<evidence type="ECO:0000313" key="8">
    <source>
        <dbReference type="EMBL" id="ACV11468.1"/>
    </source>
</evidence>
<evidence type="ECO:0000256" key="3">
    <source>
        <dbReference type="ARBA" id="ARBA00022692"/>
    </source>
</evidence>
<dbReference type="GO" id="GO:0005886">
    <property type="term" value="C:plasma membrane"/>
    <property type="evidence" value="ECO:0007669"/>
    <property type="project" value="UniProtKB-SubCell"/>
</dbReference>
<organism evidence="8 9">
    <name type="scientific">Halorhabdus utahensis (strain DSM 12940 / JCM 11049 / AX-2)</name>
    <dbReference type="NCBI Taxonomy" id="519442"/>
    <lineage>
        <taxon>Archaea</taxon>
        <taxon>Methanobacteriati</taxon>
        <taxon>Methanobacteriota</taxon>
        <taxon>Stenosarchaea group</taxon>
        <taxon>Halobacteria</taxon>
        <taxon>Halobacteriales</taxon>
        <taxon>Haloarculaceae</taxon>
        <taxon>Halorhabdus</taxon>
    </lineage>
</organism>
<evidence type="ECO:0000256" key="5">
    <source>
        <dbReference type="ARBA" id="ARBA00023136"/>
    </source>
</evidence>
<dbReference type="RefSeq" id="WP_015789042.1">
    <property type="nucleotide sequence ID" value="NC_013158.1"/>
</dbReference>
<reference evidence="8 9" key="1">
    <citation type="journal article" date="2009" name="Stand. Genomic Sci.">
        <title>Complete genome sequence of Halorhabdus utahensis type strain (AX-2).</title>
        <authorList>
            <person name="Anderson I."/>
            <person name="Tindall B.J."/>
            <person name="Pomrenke H."/>
            <person name="Goker M."/>
            <person name="Lapidus A."/>
            <person name="Nolan M."/>
            <person name="Copeland A."/>
            <person name="Glavina Del Rio T."/>
            <person name="Chen F."/>
            <person name="Tice H."/>
            <person name="Cheng J.F."/>
            <person name="Lucas S."/>
            <person name="Chertkov O."/>
            <person name="Bruce D."/>
            <person name="Brettin T."/>
            <person name="Detter J.C."/>
            <person name="Han C."/>
            <person name="Goodwin L."/>
            <person name="Land M."/>
            <person name="Hauser L."/>
            <person name="Chang Y.J."/>
            <person name="Jeffries C.D."/>
            <person name="Pitluck S."/>
            <person name="Pati A."/>
            <person name="Mavromatis K."/>
            <person name="Ivanova N."/>
            <person name="Ovchinnikova G."/>
            <person name="Chen A."/>
            <person name="Palaniappan K."/>
            <person name="Chain P."/>
            <person name="Rohde M."/>
            <person name="Bristow J."/>
            <person name="Eisen J.A."/>
            <person name="Markowitz V."/>
            <person name="Hugenholtz P."/>
            <person name="Kyrpides N.C."/>
            <person name="Klenk H.P."/>
        </authorList>
    </citation>
    <scope>NUCLEOTIDE SEQUENCE [LARGE SCALE GENOMIC DNA]</scope>
    <source>
        <strain evidence="9">DSM 12940 / JCM 11049 / AX-2</strain>
    </source>
</reference>
<protein>
    <submittedName>
        <fullName evidence="8">SNARE associated Golgi protein</fullName>
    </submittedName>
</protein>
<sequence length="226" mass="22779">MEPAVRRQLGAIALVALATAGVAVFGSLDALRSVVETAVGSPLAFAAVLLAVYAVRPLVLWPVSLVSILVGYGLGIPLGVPVGLLGAVCTSLPAYLLARHAPRERGLFGRLHDRGSHVVETTGAFRGVAAARLLPLPADVISYGAGLSSVPTRAFVAGTLVGQLPWVLAGVVAGSSMRTLAVEGSAGGLPLVVGAAAVGVLVLASPVIRHIVDYDRLPSMGSSGSQ</sequence>
<evidence type="ECO:0000256" key="2">
    <source>
        <dbReference type="ARBA" id="ARBA00022475"/>
    </source>
</evidence>
<keyword evidence="3 6" id="KW-0812">Transmembrane</keyword>
<feature type="transmembrane region" description="Helical" evidence="6">
    <location>
        <begin position="12"/>
        <end position="31"/>
    </location>
</feature>
<evidence type="ECO:0000256" key="1">
    <source>
        <dbReference type="ARBA" id="ARBA00004651"/>
    </source>
</evidence>
<feature type="domain" description="VTT" evidence="7">
    <location>
        <begin position="62"/>
        <end position="175"/>
    </location>
</feature>
<dbReference type="AlphaFoldDB" id="C7NN68"/>
<proteinExistence type="predicted"/>
<dbReference type="InterPro" id="IPR032816">
    <property type="entry name" value="VTT_dom"/>
</dbReference>
<evidence type="ECO:0000259" key="7">
    <source>
        <dbReference type="Pfam" id="PF09335"/>
    </source>
</evidence>
<keyword evidence="2" id="KW-1003">Cell membrane</keyword>
<dbReference type="PANTHER" id="PTHR12677:SF59">
    <property type="entry name" value="GOLGI APPARATUS MEMBRANE PROTEIN TVP38-RELATED"/>
    <property type="match status" value="1"/>
</dbReference>
<evidence type="ECO:0000313" key="9">
    <source>
        <dbReference type="Proteomes" id="UP000002071"/>
    </source>
</evidence>
<name>C7NN68_HALUD</name>
<accession>C7NN68</accession>
<dbReference type="OrthoDB" id="293407at2157"/>
<dbReference type="KEGG" id="hut:Huta_1292"/>
<dbReference type="GeneID" id="8383568"/>
<dbReference type="EMBL" id="CP001687">
    <property type="protein sequence ID" value="ACV11468.1"/>
    <property type="molecule type" value="Genomic_DNA"/>
</dbReference>
<comment type="subcellular location">
    <subcellularLocation>
        <location evidence="1">Cell membrane</location>
        <topology evidence="1">Multi-pass membrane protein</topology>
    </subcellularLocation>
</comment>
<dbReference type="PANTHER" id="PTHR12677">
    <property type="entry name" value="GOLGI APPARATUS MEMBRANE PROTEIN TVP38-RELATED"/>
    <property type="match status" value="1"/>
</dbReference>
<dbReference type="eggNOG" id="arCOG04659">
    <property type="taxonomic scope" value="Archaea"/>
</dbReference>